<keyword evidence="9" id="KW-1185">Reference proteome</keyword>
<accession>A0A7E6EKN1</accession>
<dbReference type="InterPro" id="IPR000537">
    <property type="entry name" value="UbiA_prenyltransferase"/>
</dbReference>
<dbReference type="GO" id="GO:0008495">
    <property type="term" value="F:protoheme IX farnesyltransferase activity"/>
    <property type="evidence" value="ECO:0007669"/>
    <property type="project" value="InterPro"/>
</dbReference>
<dbReference type="PANTHER" id="PTHR43448">
    <property type="entry name" value="PROTOHEME IX FARNESYLTRANSFERASE, MITOCHONDRIAL"/>
    <property type="match status" value="1"/>
</dbReference>
<evidence type="ECO:0000313" key="10">
    <source>
        <dbReference type="RefSeq" id="XP_036355367.1"/>
    </source>
</evidence>
<keyword evidence="6 8" id="KW-0472">Membrane</keyword>
<dbReference type="KEGG" id="osn:115229997"/>
<keyword evidence="3 8" id="KW-0812">Transmembrane</keyword>
<dbReference type="Gene3D" id="1.10.357.140">
    <property type="entry name" value="UbiA prenyltransferase"/>
    <property type="match status" value="1"/>
</dbReference>
<dbReference type="GO" id="GO:0006784">
    <property type="term" value="P:heme A biosynthetic process"/>
    <property type="evidence" value="ECO:0007669"/>
    <property type="project" value="TreeGrafter"/>
</dbReference>
<evidence type="ECO:0000256" key="6">
    <source>
        <dbReference type="ARBA" id="ARBA00023136"/>
    </source>
</evidence>
<keyword evidence="4 8" id="KW-1133">Transmembrane helix</keyword>
<dbReference type="PANTHER" id="PTHR43448:SF2">
    <property type="entry name" value="PROTOHEME IX FARNESYLTRANSFERASE, MITOCHONDRIAL"/>
    <property type="match status" value="1"/>
</dbReference>
<evidence type="ECO:0000256" key="4">
    <source>
        <dbReference type="ARBA" id="ARBA00022989"/>
    </source>
</evidence>
<evidence type="ECO:0000256" key="1">
    <source>
        <dbReference type="ARBA" id="ARBA00004141"/>
    </source>
</evidence>
<evidence type="ECO:0000256" key="8">
    <source>
        <dbReference type="SAM" id="Phobius"/>
    </source>
</evidence>
<dbReference type="GO" id="GO:0016020">
    <property type="term" value="C:membrane"/>
    <property type="evidence" value="ECO:0007669"/>
    <property type="project" value="UniProtKB-SubCell"/>
</dbReference>
<reference evidence="10" key="1">
    <citation type="submission" date="2025-08" db="UniProtKB">
        <authorList>
            <consortium name="RefSeq"/>
        </authorList>
    </citation>
    <scope>IDENTIFICATION</scope>
</reference>
<evidence type="ECO:0000256" key="2">
    <source>
        <dbReference type="ARBA" id="ARBA00022679"/>
    </source>
</evidence>
<dbReference type="Pfam" id="PF01040">
    <property type="entry name" value="UbiA"/>
    <property type="match status" value="1"/>
</dbReference>
<dbReference type="InterPro" id="IPR044878">
    <property type="entry name" value="UbiA_sf"/>
</dbReference>
<dbReference type="GO" id="GO:0005739">
    <property type="term" value="C:mitochondrion"/>
    <property type="evidence" value="ECO:0007669"/>
    <property type="project" value="TreeGrafter"/>
</dbReference>
<dbReference type="RefSeq" id="XP_036355367.1">
    <property type="nucleotide sequence ID" value="XM_036499474.1"/>
</dbReference>
<dbReference type="AlphaFoldDB" id="A0A7E6EKN1"/>
<sequence length="161" mass="17108">MVGYLVACDAINLSTLALTSLGTFLTSSSAASLNQLLEIPFDSQMNRTKDRVLVQSNISPEGTLAFALATGISGIVILSTLVSSATAMLAFGNLILYSFIYTPMKRYSVANTFVGSFVGAIPPIIGWHAATGSFDSGLDFWGDFRLLCAWGNFILLATSSF</sequence>
<dbReference type="InterPro" id="IPR006369">
    <property type="entry name" value="Protohaem_IX_farnesylTrfase"/>
</dbReference>
<organism evidence="9 10">
    <name type="scientific">Octopus sinensis</name>
    <name type="common">East Asian common octopus</name>
    <dbReference type="NCBI Taxonomy" id="2607531"/>
    <lineage>
        <taxon>Eukaryota</taxon>
        <taxon>Metazoa</taxon>
        <taxon>Spiralia</taxon>
        <taxon>Lophotrochozoa</taxon>
        <taxon>Mollusca</taxon>
        <taxon>Cephalopoda</taxon>
        <taxon>Coleoidea</taxon>
        <taxon>Octopodiformes</taxon>
        <taxon>Octopoda</taxon>
        <taxon>Incirrata</taxon>
        <taxon>Octopodidae</taxon>
        <taxon>Octopus</taxon>
    </lineage>
</organism>
<evidence type="ECO:0000313" key="9">
    <source>
        <dbReference type="Proteomes" id="UP000515154"/>
    </source>
</evidence>
<keyword evidence="5" id="KW-0350">Heme biosynthesis</keyword>
<evidence type="ECO:0000256" key="5">
    <source>
        <dbReference type="ARBA" id="ARBA00023133"/>
    </source>
</evidence>
<keyword evidence="2" id="KW-0808">Transferase</keyword>
<evidence type="ECO:0000256" key="3">
    <source>
        <dbReference type="ARBA" id="ARBA00022692"/>
    </source>
</evidence>
<dbReference type="CDD" id="cd13957">
    <property type="entry name" value="PT_UbiA_Cox10"/>
    <property type="match status" value="1"/>
</dbReference>
<dbReference type="Proteomes" id="UP000515154">
    <property type="component" value="Unplaced"/>
</dbReference>
<gene>
    <name evidence="10" type="primary">LOC115229997</name>
</gene>
<evidence type="ECO:0000256" key="7">
    <source>
        <dbReference type="ARBA" id="ARBA00030253"/>
    </source>
</evidence>
<name>A0A7E6EKN1_9MOLL</name>
<feature type="transmembrane region" description="Helical" evidence="8">
    <location>
        <begin position="64"/>
        <end position="97"/>
    </location>
</feature>
<feature type="transmembrane region" description="Helical" evidence="8">
    <location>
        <begin position="109"/>
        <end position="130"/>
    </location>
</feature>
<protein>
    <recommendedName>
        <fullName evidence="7">Heme O synthase</fullName>
    </recommendedName>
</protein>
<proteinExistence type="predicted"/>
<comment type="subcellular location">
    <subcellularLocation>
        <location evidence="1">Membrane</location>
        <topology evidence="1">Multi-pass membrane protein</topology>
    </subcellularLocation>
</comment>